<proteinExistence type="predicted"/>
<dbReference type="AlphaFoldDB" id="A0A3N2BL68"/>
<dbReference type="Proteomes" id="UP000266915">
    <property type="component" value="Unassembled WGS sequence"/>
</dbReference>
<protein>
    <submittedName>
        <fullName evidence="2">Glutaredoxin</fullName>
    </submittedName>
</protein>
<dbReference type="EMBL" id="RKHL01000002">
    <property type="protein sequence ID" value="ROR76027.1"/>
    <property type="molecule type" value="Genomic_DNA"/>
</dbReference>
<sequence length="115" mass="12602">MPASSSTDTNTAELTTVVFSKNDCPACTSTKRQFTNKGLPFVEINVELDTAPRDEFGGLTPLEHVIENYGRQMPVVVVTDDLDQDDAWSGARPDKIFGTIARFRDAGLLIDIVPE</sequence>
<dbReference type="SUPFAM" id="SSF52833">
    <property type="entry name" value="Thioredoxin-like"/>
    <property type="match status" value="1"/>
</dbReference>
<keyword evidence="3" id="KW-1185">Reference proteome</keyword>
<dbReference type="Gene3D" id="3.40.30.10">
    <property type="entry name" value="Glutaredoxin"/>
    <property type="match status" value="1"/>
</dbReference>
<dbReference type="CDD" id="cd02976">
    <property type="entry name" value="NrdH"/>
    <property type="match status" value="1"/>
</dbReference>
<dbReference type="PROSITE" id="PS51354">
    <property type="entry name" value="GLUTAREDOXIN_2"/>
    <property type="match status" value="1"/>
</dbReference>
<evidence type="ECO:0000313" key="2">
    <source>
        <dbReference type="EMBL" id="ROR76027.1"/>
    </source>
</evidence>
<dbReference type="RefSeq" id="WP_085514190.1">
    <property type="nucleotide sequence ID" value="NZ_FXAP01000007.1"/>
</dbReference>
<evidence type="ECO:0000259" key="1">
    <source>
        <dbReference type="Pfam" id="PF00462"/>
    </source>
</evidence>
<feature type="domain" description="Glutaredoxin" evidence="1">
    <location>
        <begin position="17"/>
        <end position="80"/>
    </location>
</feature>
<comment type="caution">
    <text evidence="2">The sequence shown here is derived from an EMBL/GenBank/DDBJ whole genome shotgun (WGS) entry which is preliminary data.</text>
</comment>
<reference evidence="2 3" key="1">
    <citation type="submission" date="2018-11" db="EMBL/GenBank/DDBJ databases">
        <title>Sequencing the genomes of 1000 actinobacteria strains.</title>
        <authorList>
            <person name="Klenk H.-P."/>
        </authorList>
    </citation>
    <scope>NUCLEOTIDE SEQUENCE [LARGE SCALE GENOMIC DNA]</scope>
    <source>
        <strain evidence="2 3">DSM 14012</strain>
    </source>
</reference>
<name>A0A3N2BL68_9MICO</name>
<accession>A0A3N2BL68</accession>
<dbReference type="Pfam" id="PF00462">
    <property type="entry name" value="Glutaredoxin"/>
    <property type="match status" value="1"/>
</dbReference>
<dbReference type="InterPro" id="IPR036249">
    <property type="entry name" value="Thioredoxin-like_sf"/>
</dbReference>
<evidence type="ECO:0000313" key="3">
    <source>
        <dbReference type="Proteomes" id="UP000266915"/>
    </source>
</evidence>
<gene>
    <name evidence="2" type="ORF">EDD42_3979</name>
</gene>
<organism evidence="2 3">
    <name type="scientific">Plantibacter flavus</name>
    <dbReference type="NCBI Taxonomy" id="150123"/>
    <lineage>
        <taxon>Bacteria</taxon>
        <taxon>Bacillati</taxon>
        <taxon>Actinomycetota</taxon>
        <taxon>Actinomycetes</taxon>
        <taxon>Micrococcales</taxon>
        <taxon>Microbacteriaceae</taxon>
        <taxon>Plantibacter</taxon>
    </lineage>
</organism>
<dbReference type="InterPro" id="IPR002109">
    <property type="entry name" value="Glutaredoxin"/>
</dbReference>